<evidence type="ECO:0000256" key="8">
    <source>
        <dbReference type="PROSITE-ProRule" id="PRU00175"/>
    </source>
</evidence>
<evidence type="ECO:0000259" key="11">
    <source>
        <dbReference type="PROSITE" id="PS50089"/>
    </source>
</evidence>
<dbReference type="PROSITE" id="PS50089">
    <property type="entry name" value="ZF_RING_2"/>
    <property type="match status" value="1"/>
</dbReference>
<dbReference type="InterPro" id="IPR018359">
    <property type="entry name" value="Bromodomain_CS"/>
</dbReference>
<evidence type="ECO:0000256" key="6">
    <source>
        <dbReference type="ARBA" id="ARBA00023315"/>
    </source>
</evidence>
<feature type="compositionally biased region" description="Polar residues" evidence="9">
    <location>
        <begin position="435"/>
        <end position="446"/>
    </location>
</feature>
<dbReference type="AlphaFoldDB" id="A0A0L8GMM8"/>
<dbReference type="InterPro" id="IPR037800">
    <property type="entry name" value="GCN5"/>
</dbReference>
<dbReference type="SUPFAM" id="SSF47370">
    <property type="entry name" value="Bromodomain"/>
    <property type="match status" value="1"/>
</dbReference>
<evidence type="ECO:0000259" key="10">
    <source>
        <dbReference type="PROSITE" id="PS50014"/>
    </source>
</evidence>
<evidence type="ECO:0000256" key="5">
    <source>
        <dbReference type="ARBA" id="ARBA00023117"/>
    </source>
</evidence>
<dbReference type="PROSITE" id="PS50014">
    <property type="entry name" value="BROMODOMAIN_2"/>
    <property type="match status" value="1"/>
</dbReference>
<feature type="compositionally biased region" description="Polar residues" evidence="9">
    <location>
        <begin position="301"/>
        <end position="317"/>
    </location>
</feature>
<dbReference type="Pfam" id="PF00439">
    <property type="entry name" value="Bromodomain"/>
    <property type="match status" value="1"/>
</dbReference>
<dbReference type="PANTHER" id="PTHR45750">
    <property type="entry name" value="GH11602P"/>
    <property type="match status" value="1"/>
</dbReference>
<dbReference type="PANTHER" id="PTHR45750:SF3">
    <property type="entry name" value="HISTONE ACETYLTRANSFERASE"/>
    <property type="match status" value="1"/>
</dbReference>
<feature type="compositionally biased region" description="Polar residues" evidence="9">
    <location>
        <begin position="217"/>
        <end position="227"/>
    </location>
</feature>
<feature type="compositionally biased region" description="Basic residues" evidence="9">
    <location>
        <begin position="447"/>
        <end position="465"/>
    </location>
</feature>
<dbReference type="SMART" id="SM00297">
    <property type="entry name" value="BROMO"/>
    <property type="match status" value="1"/>
</dbReference>
<keyword evidence="2" id="KW-0479">Metal-binding</keyword>
<keyword evidence="4" id="KW-0862">Zinc</keyword>
<dbReference type="CDD" id="cd04369">
    <property type="entry name" value="Bromodomain"/>
    <property type="match status" value="1"/>
</dbReference>
<feature type="region of interest" description="Disordered" evidence="9">
    <location>
        <begin position="409"/>
        <end position="465"/>
    </location>
</feature>
<dbReference type="GO" id="GO:0045944">
    <property type="term" value="P:positive regulation of transcription by RNA polymerase II"/>
    <property type="evidence" value="ECO:0007669"/>
    <property type="project" value="TreeGrafter"/>
</dbReference>
<evidence type="ECO:0000256" key="9">
    <source>
        <dbReference type="SAM" id="MobiDB-lite"/>
    </source>
</evidence>
<sequence>MPSNVAMVEICYSCKEKFCCSSSCPYDKLPALLSCQHLICYGCIQRIWVNLDIDDNNKLLCPVCNILTFLSPSTHHISFYFNKFCSNCAIKNGQIRNKLKEKRSEQTLTTIRPETNIAFGGSSTPQERDSCDSGSNLRIVQAGIGDINISDKSSQNVESNLVNQEANSKDRQIVTKSRNQSNSKKLFKKQKQLLKKNNQQKTSHSGHSQMKNERNSQKTTRNSNPDTTAKKLVPPHQTRKNLNTSIDGKIEKNLNQEIRNSANKEILPSVSEKSSMGPHHEQDSEYGRAYSRLSSSSNSSGETNMKTNNTPNTQLNKLDSKTDSAIVKSSTQKGRRIKNNRTSNRESNIVKTTQQTQKKDSRNTLSPRESLQIPVSLNVDDLVETRTSTSTQSLPNMSLLSCKYDVEGKSKSNTTNVTSSNLGQHRNGGVRRNGGSLSDDASNVNQRKVRSSGRNRKSGSKMHWKMKPIEDDSDTECIPPLRKRGFLYRRECFKILDCIYNNEKSELFRHEIKSKYVSDYYKVVKRGMCLDIIAYKIRNNIYTHVKEFSSDMYRIFDNCRLYNQYGSEAYEAANIVQNMFNQKMIECFSN</sequence>
<protein>
    <recommendedName>
        <fullName evidence="13">RING-type domain-containing protein</fullName>
    </recommendedName>
</protein>
<dbReference type="PROSITE" id="PS00518">
    <property type="entry name" value="ZF_RING_1"/>
    <property type="match status" value="1"/>
</dbReference>
<keyword evidence="6" id="KW-0012">Acyltransferase</keyword>
<feature type="compositionally biased region" description="Polar residues" evidence="9">
    <location>
        <begin position="340"/>
        <end position="356"/>
    </location>
</feature>
<dbReference type="InterPro" id="IPR017907">
    <property type="entry name" value="Znf_RING_CS"/>
</dbReference>
<feature type="compositionally biased region" description="Low complexity" evidence="9">
    <location>
        <begin position="291"/>
        <end position="300"/>
    </location>
</feature>
<keyword evidence="3 8" id="KW-0863">Zinc-finger</keyword>
<evidence type="ECO:0000256" key="2">
    <source>
        <dbReference type="ARBA" id="ARBA00022723"/>
    </source>
</evidence>
<dbReference type="GO" id="GO:0140672">
    <property type="term" value="C:ATAC complex"/>
    <property type="evidence" value="ECO:0007669"/>
    <property type="project" value="TreeGrafter"/>
</dbReference>
<keyword evidence="1" id="KW-0808">Transferase</keyword>
<gene>
    <name evidence="12" type="ORF">OCBIM_22031544mg</name>
</gene>
<keyword evidence="5 7" id="KW-0103">Bromodomain</keyword>
<feature type="compositionally biased region" description="Basic residues" evidence="9">
    <location>
        <begin position="185"/>
        <end position="194"/>
    </location>
</feature>
<dbReference type="PRINTS" id="PR00503">
    <property type="entry name" value="BROMODOMAIN"/>
</dbReference>
<feature type="compositionally biased region" description="Polar residues" evidence="9">
    <location>
        <begin position="363"/>
        <end position="372"/>
    </location>
</feature>
<dbReference type="InterPro" id="IPR001487">
    <property type="entry name" value="Bromodomain"/>
</dbReference>
<feature type="compositionally biased region" description="Low complexity" evidence="9">
    <location>
        <begin position="412"/>
        <end position="421"/>
    </location>
</feature>
<dbReference type="Gene3D" id="1.20.920.10">
    <property type="entry name" value="Bromodomain-like"/>
    <property type="match status" value="1"/>
</dbReference>
<organism evidence="12">
    <name type="scientific">Octopus bimaculoides</name>
    <name type="common">California two-spotted octopus</name>
    <dbReference type="NCBI Taxonomy" id="37653"/>
    <lineage>
        <taxon>Eukaryota</taxon>
        <taxon>Metazoa</taxon>
        <taxon>Spiralia</taxon>
        <taxon>Lophotrochozoa</taxon>
        <taxon>Mollusca</taxon>
        <taxon>Cephalopoda</taxon>
        <taxon>Coleoidea</taxon>
        <taxon>Octopodiformes</taxon>
        <taxon>Octopoda</taxon>
        <taxon>Incirrata</taxon>
        <taxon>Octopodidae</taxon>
        <taxon>Octopus</taxon>
    </lineage>
</organism>
<dbReference type="GO" id="GO:0010484">
    <property type="term" value="F:histone H3 acetyltransferase activity"/>
    <property type="evidence" value="ECO:0007669"/>
    <property type="project" value="TreeGrafter"/>
</dbReference>
<dbReference type="STRING" id="37653.A0A0L8GMM8"/>
<dbReference type="EMBL" id="KQ421273">
    <property type="protein sequence ID" value="KOF77885.1"/>
    <property type="molecule type" value="Genomic_DNA"/>
</dbReference>
<dbReference type="InterPro" id="IPR001841">
    <property type="entry name" value="Znf_RING"/>
</dbReference>
<evidence type="ECO:0000256" key="7">
    <source>
        <dbReference type="PROSITE-ProRule" id="PRU00035"/>
    </source>
</evidence>
<evidence type="ECO:0008006" key="13">
    <source>
        <dbReference type="Google" id="ProtNLM"/>
    </source>
</evidence>
<dbReference type="InterPro" id="IPR036427">
    <property type="entry name" value="Bromodomain-like_sf"/>
</dbReference>
<feature type="domain" description="Bromo" evidence="10">
    <location>
        <begin position="500"/>
        <end position="570"/>
    </location>
</feature>
<dbReference type="PROSITE" id="PS00633">
    <property type="entry name" value="BROMODOMAIN_1"/>
    <property type="match status" value="1"/>
</dbReference>
<evidence type="ECO:0000313" key="12">
    <source>
        <dbReference type="EMBL" id="KOF77885.1"/>
    </source>
</evidence>
<reference evidence="12" key="1">
    <citation type="submission" date="2015-07" db="EMBL/GenBank/DDBJ databases">
        <title>MeaNS - Measles Nucleotide Surveillance Program.</title>
        <authorList>
            <person name="Tran T."/>
            <person name="Druce J."/>
        </authorList>
    </citation>
    <scope>NUCLEOTIDE SEQUENCE</scope>
    <source>
        <strain evidence="12">UCB-OBI-ISO-001</strain>
        <tissue evidence="12">Gonad</tissue>
    </source>
</reference>
<name>A0A0L8GMM8_OCTBM</name>
<proteinExistence type="predicted"/>
<accession>A0A0L8GMM8</accession>
<evidence type="ECO:0000256" key="3">
    <source>
        <dbReference type="ARBA" id="ARBA00022771"/>
    </source>
</evidence>
<evidence type="ECO:0000256" key="4">
    <source>
        <dbReference type="ARBA" id="ARBA00022833"/>
    </source>
</evidence>
<evidence type="ECO:0000256" key="1">
    <source>
        <dbReference type="ARBA" id="ARBA00022679"/>
    </source>
</evidence>
<feature type="region of interest" description="Disordered" evidence="9">
    <location>
        <begin position="165"/>
        <end position="372"/>
    </location>
</feature>
<feature type="domain" description="RING-type" evidence="11">
    <location>
        <begin position="11"/>
        <end position="65"/>
    </location>
</feature>
<dbReference type="GO" id="GO:0008270">
    <property type="term" value="F:zinc ion binding"/>
    <property type="evidence" value="ECO:0007669"/>
    <property type="project" value="UniProtKB-KW"/>
</dbReference>